<evidence type="ECO:0000313" key="17">
    <source>
        <dbReference type="EMBL" id="OBR66861.1"/>
    </source>
</evidence>
<dbReference type="GO" id="GO:0005886">
    <property type="term" value="C:plasma membrane"/>
    <property type="evidence" value="ECO:0007669"/>
    <property type="project" value="UniProtKB-SubCell"/>
</dbReference>
<organism evidence="17 18">
    <name type="scientific">Paenibacillus oryzae</name>
    <dbReference type="NCBI Taxonomy" id="1844972"/>
    <lineage>
        <taxon>Bacteria</taxon>
        <taxon>Bacillati</taxon>
        <taxon>Bacillota</taxon>
        <taxon>Bacilli</taxon>
        <taxon>Bacillales</taxon>
        <taxon>Paenibacillaceae</taxon>
        <taxon>Paenibacillus</taxon>
    </lineage>
</organism>
<keyword evidence="8" id="KW-0547">Nucleotide-binding</keyword>
<evidence type="ECO:0000259" key="16">
    <source>
        <dbReference type="PROSITE" id="PS50885"/>
    </source>
</evidence>
<evidence type="ECO:0000256" key="2">
    <source>
        <dbReference type="ARBA" id="ARBA00004651"/>
    </source>
</evidence>
<evidence type="ECO:0000256" key="11">
    <source>
        <dbReference type="ARBA" id="ARBA00022989"/>
    </source>
</evidence>
<dbReference type="GO" id="GO:0005524">
    <property type="term" value="F:ATP binding"/>
    <property type="evidence" value="ECO:0007669"/>
    <property type="project" value="UniProtKB-KW"/>
</dbReference>
<keyword evidence="12" id="KW-0902">Two-component regulatory system</keyword>
<accession>A0A1A5YML7</accession>
<evidence type="ECO:0000256" key="9">
    <source>
        <dbReference type="ARBA" id="ARBA00022777"/>
    </source>
</evidence>
<dbReference type="Pfam" id="PF00672">
    <property type="entry name" value="HAMP"/>
    <property type="match status" value="1"/>
</dbReference>
<dbReference type="InterPro" id="IPR003661">
    <property type="entry name" value="HisK_dim/P_dom"/>
</dbReference>
<dbReference type="InterPro" id="IPR004358">
    <property type="entry name" value="Sig_transdc_His_kin-like_C"/>
</dbReference>
<evidence type="ECO:0000256" key="4">
    <source>
        <dbReference type="ARBA" id="ARBA00022475"/>
    </source>
</evidence>
<dbReference type="Proteomes" id="UP000092024">
    <property type="component" value="Unassembled WGS sequence"/>
</dbReference>
<dbReference type="Gene3D" id="1.10.287.130">
    <property type="match status" value="1"/>
</dbReference>
<evidence type="ECO:0000256" key="3">
    <source>
        <dbReference type="ARBA" id="ARBA00012438"/>
    </source>
</evidence>
<comment type="subcellular location">
    <subcellularLocation>
        <location evidence="2">Cell membrane</location>
        <topology evidence="2">Multi-pass membrane protein</topology>
    </subcellularLocation>
</comment>
<keyword evidence="9" id="KW-0418">Kinase</keyword>
<evidence type="ECO:0000256" key="5">
    <source>
        <dbReference type="ARBA" id="ARBA00022553"/>
    </source>
</evidence>
<dbReference type="InterPro" id="IPR003660">
    <property type="entry name" value="HAMP_dom"/>
</dbReference>
<dbReference type="RefSeq" id="WP_068681224.1">
    <property type="nucleotide sequence ID" value="NZ_LYPA01000043.1"/>
</dbReference>
<keyword evidence="10" id="KW-0067">ATP-binding</keyword>
<evidence type="ECO:0000256" key="7">
    <source>
        <dbReference type="ARBA" id="ARBA00022692"/>
    </source>
</evidence>
<dbReference type="Gene3D" id="3.30.565.10">
    <property type="entry name" value="Histidine kinase-like ATPase, C-terminal domain"/>
    <property type="match status" value="1"/>
</dbReference>
<proteinExistence type="predicted"/>
<dbReference type="SMART" id="SM00304">
    <property type="entry name" value="HAMP"/>
    <property type="match status" value="1"/>
</dbReference>
<evidence type="ECO:0000256" key="13">
    <source>
        <dbReference type="ARBA" id="ARBA00023136"/>
    </source>
</evidence>
<evidence type="ECO:0000256" key="10">
    <source>
        <dbReference type="ARBA" id="ARBA00022840"/>
    </source>
</evidence>
<keyword evidence="4" id="KW-1003">Cell membrane</keyword>
<feature type="domain" description="Histidine kinase" evidence="15">
    <location>
        <begin position="260"/>
        <end position="484"/>
    </location>
</feature>
<dbReference type="InterPro" id="IPR036097">
    <property type="entry name" value="HisK_dim/P_sf"/>
</dbReference>
<keyword evidence="11 14" id="KW-1133">Transmembrane helix</keyword>
<evidence type="ECO:0000256" key="14">
    <source>
        <dbReference type="SAM" id="Phobius"/>
    </source>
</evidence>
<dbReference type="PRINTS" id="PR00344">
    <property type="entry name" value="BCTRLSENSOR"/>
</dbReference>
<dbReference type="SMART" id="SM00387">
    <property type="entry name" value="HATPase_c"/>
    <property type="match status" value="1"/>
</dbReference>
<evidence type="ECO:0000313" key="18">
    <source>
        <dbReference type="Proteomes" id="UP000092024"/>
    </source>
</evidence>
<keyword evidence="6" id="KW-0808">Transferase</keyword>
<dbReference type="Gene3D" id="6.10.340.10">
    <property type="match status" value="1"/>
</dbReference>
<comment type="caution">
    <text evidence="17">The sequence shown here is derived from an EMBL/GenBank/DDBJ whole genome shotgun (WGS) entry which is preliminary data.</text>
</comment>
<feature type="domain" description="HAMP" evidence="16">
    <location>
        <begin position="187"/>
        <end position="245"/>
    </location>
</feature>
<dbReference type="SUPFAM" id="SSF55874">
    <property type="entry name" value="ATPase domain of HSP90 chaperone/DNA topoisomerase II/histidine kinase"/>
    <property type="match status" value="1"/>
</dbReference>
<dbReference type="CDD" id="cd06225">
    <property type="entry name" value="HAMP"/>
    <property type="match status" value="1"/>
</dbReference>
<dbReference type="InterPro" id="IPR003594">
    <property type="entry name" value="HATPase_dom"/>
</dbReference>
<dbReference type="AlphaFoldDB" id="A0A1A5YML7"/>
<dbReference type="SMART" id="SM00388">
    <property type="entry name" value="HisKA"/>
    <property type="match status" value="1"/>
</dbReference>
<dbReference type="PANTHER" id="PTHR45528">
    <property type="entry name" value="SENSOR HISTIDINE KINASE CPXA"/>
    <property type="match status" value="1"/>
</dbReference>
<dbReference type="InterPro" id="IPR005467">
    <property type="entry name" value="His_kinase_dom"/>
</dbReference>
<keyword evidence="5" id="KW-0597">Phosphoprotein</keyword>
<feature type="transmembrane region" description="Helical" evidence="14">
    <location>
        <begin position="161"/>
        <end position="185"/>
    </location>
</feature>
<dbReference type="EMBL" id="LYPA01000043">
    <property type="protein sequence ID" value="OBR66861.1"/>
    <property type="molecule type" value="Genomic_DNA"/>
</dbReference>
<dbReference type="CDD" id="cd00075">
    <property type="entry name" value="HATPase"/>
    <property type="match status" value="1"/>
</dbReference>
<dbReference type="InterPro" id="IPR036890">
    <property type="entry name" value="HATPase_C_sf"/>
</dbReference>
<dbReference type="CDD" id="cd00082">
    <property type="entry name" value="HisKA"/>
    <property type="match status" value="1"/>
</dbReference>
<dbReference type="PROSITE" id="PS50885">
    <property type="entry name" value="HAMP"/>
    <property type="match status" value="1"/>
</dbReference>
<dbReference type="GO" id="GO:0000155">
    <property type="term" value="F:phosphorelay sensor kinase activity"/>
    <property type="evidence" value="ECO:0007669"/>
    <property type="project" value="InterPro"/>
</dbReference>
<dbReference type="SUPFAM" id="SSF47384">
    <property type="entry name" value="Homodimeric domain of signal transducing histidine kinase"/>
    <property type="match status" value="1"/>
</dbReference>
<reference evidence="17 18" key="1">
    <citation type="submission" date="2016-05" db="EMBL/GenBank/DDBJ databases">
        <title>Paenibacillus oryzae. sp. nov., isolated from the rice root.</title>
        <authorList>
            <person name="Zhang J."/>
            <person name="Zhang X."/>
        </authorList>
    </citation>
    <scope>NUCLEOTIDE SEQUENCE [LARGE SCALE GENOMIC DNA]</scope>
    <source>
        <strain evidence="17 18">1DrF-4</strain>
    </source>
</reference>
<dbReference type="Pfam" id="PF00512">
    <property type="entry name" value="HisKA"/>
    <property type="match status" value="1"/>
</dbReference>
<protein>
    <recommendedName>
        <fullName evidence="3">histidine kinase</fullName>
        <ecNumber evidence="3">2.7.13.3</ecNumber>
    </recommendedName>
</protein>
<evidence type="ECO:0000256" key="6">
    <source>
        <dbReference type="ARBA" id="ARBA00022679"/>
    </source>
</evidence>
<dbReference type="InterPro" id="IPR050398">
    <property type="entry name" value="HssS/ArlS-like"/>
</dbReference>
<dbReference type="FunFam" id="3.30.565.10:FF:000006">
    <property type="entry name" value="Sensor histidine kinase WalK"/>
    <property type="match status" value="1"/>
</dbReference>
<comment type="catalytic activity">
    <reaction evidence="1">
        <text>ATP + protein L-histidine = ADP + protein N-phospho-L-histidine.</text>
        <dbReference type="EC" id="2.7.13.3"/>
    </reaction>
</comment>
<dbReference type="PANTHER" id="PTHR45528:SF1">
    <property type="entry name" value="SENSOR HISTIDINE KINASE CPXA"/>
    <property type="match status" value="1"/>
</dbReference>
<keyword evidence="7 14" id="KW-0812">Transmembrane</keyword>
<dbReference type="PROSITE" id="PS50109">
    <property type="entry name" value="HIS_KIN"/>
    <property type="match status" value="1"/>
</dbReference>
<sequence>MSIRLRLYLSYLAMAFVPLILLILLMLMILHNSGVKDIRELVNVQMEERFNQASVYGEFSYIIRNDPGKLEERSYVESMQNRLSEHSAGLILEKNGKVIEVSPFLTELAPDEDWAAIADNYPSEHRFRYYPFSSNGMEFQYPDGSSGRAVLLHRTAAYPRFWHPLSLSITLVIIALTGLMLTYFVSWRIIKPLQLLRKAALRIKEGELDQSLDINGVCGKGSVNEIAQVGSAFEEMRVRLKESIDQSLQYEENRKQLLSHISHDLKTPISAIKGYVEGIMDGIASTDEMKQRYIATIYRKASDMDQLIDELFLFSKLDLHKVAYDFKIVDMSRFVEDFMDEQRFELDKEGIALHCRSLTHAELFVAADLDKLNRVFVNIIGNSVKYMAHQQAEGKAISVTIKDGGDNEVWIIVEDTGPGIDAEDLPHIFDRFYRAEQSRNSETGGSGLGLAIVKQIMEGHGGSVQAQSAAGGGAAITLKLPKYKDSKAVTGHEGDSDH</sequence>
<evidence type="ECO:0000256" key="1">
    <source>
        <dbReference type="ARBA" id="ARBA00000085"/>
    </source>
</evidence>
<dbReference type="Pfam" id="PF02518">
    <property type="entry name" value="HATPase_c"/>
    <property type="match status" value="1"/>
</dbReference>
<evidence type="ECO:0000259" key="15">
    <source>
        <dbReference type="PROSITE" id="PS50109"/>
    </source>
</evidence>
<gene>
    <name evidence="17" type="ORF">A7K91_16640</name>
</gene>
<keyword evidence="18" id="KW-1185">Reference proteome</keyword>
<evidence type="ECO:0000256" key="8">
    <source>
        <dbReference type="ARBA" id="ARBA00022741"/>
    </source>
</evidence>
<name>A0A1A5YML7_9BACL</name>
<dbReference type="STRING" id="1844972.A7K91_16640"/>
<dbReference type="EC" id="2.7.13.3" evidence="3"/>
<dbReference type="OrthoDB" id="335833at2"/>
<keyword evidence="13 14" id="KW-0472">Membrane</keyword>
<feature type="transmembrane region" description="Helical" evidence="14">
    <location>
        <begin position="7"/>
        <end position="30"/>
    </location>
</feature>
<evidence type="ECO:0000256" key="12">
    <source>
        <dbReference type="ARBA" id="ARBA00023012"/>
    </source>
</evidence>